<comment type="caution">
    <text evidence="10">The sequence shown here is derived from an EMBL/GenBank/DDBJ whole genome shotgun (WGS) entry which is preliminary data.</text>
</comment>
<dbReference type="GO" id="GO:0015078">
    <property type="term" value="F:proton transmembrane transporter activity"/>
    <property type="evidence" value="ECO:0007669"/>
    <property type="project" value="TreeGrafter"/>
</dbReference>
<name>A0A7X2IWX4_9BACI</name>
<evidence type="ECO:0000256" key="5">
    <source>
        <dbReference type="ARBA" id="ARBA00022692"/>
    </source>
</evidence>
<evidence type="ECO:0000256" key="7">
    <source>
        <dbReference type="ARBA" id="ARBA00023002"/>
    </source>
</evidence>
<dbReference type="GO" id="GO:0009319">
    <property type="term" value="C:cytochrome o ubiquinol oxidase complex"/>
    <property type="evidence" value="ECO:0007669"/>
    <property type="project" value="TreeGrafter"/>
</dbReference>
<feature type="transmembrane region" description="Helical" evidence="9">
    <location>
        <begin position="75"/>
        <end position="96"/>
    </location>
</feature>
<dbReference type="AlphaFoldDB" id="A0A7X2IWX4"/>
<dbReference type="InterPro" id="IPR005171">
    <property type="entry name" value="Cyt_c_oxidase_su4_prok"/>
</dbReference>
<protein>
    <recommendedName>
        <fullName evidence="9">Quinol oxidase subunit 4</fullName>
        <ecNumber evidence="9">1.10.3.-</ecNumber>
    </recommendedName>
</protein>
<comment type="catalytic activity">
    <reaction evidence="1 9">
        <text>2 a quinol + O2 = 2 a quinone + 2 H2O</text>
        <dbReference type="Rhea" id="RHEA:55376"/>
        <dbReference type="ChEBI" id="CHEBI:15377"/>
        <dbReference type="ChEBI" id="CHEBI:15379"/>
        <dbReference type="ChEBI" id="CHEBI:24646"/>
        <dbReference type="ChEBI" id="CHEBI:132124"/>
    </reaction>
</comment>
<comment type="function">
    <text evidence="9">Catalyzes quinol oxidation with the concomitant reduction of oxygen to water.</text>
</comment>
<accession>A0A7X2IWX4</accession>
<keyword evidence="5 9" id="KW-0812">Transmembrane</keyword>
<keyword evidence="4 9" id="KW-1003">Cell membrane</keyword>
<keyword evidence="8 9" id="KW-0472">Membrane</keyword>
<dbReference type="GO" id="GO:0005886">
    <property type="term" value="C:plasma membrane"/>
    <property type="evidence" value="ECO:0007669"/>
    <property type="project" value="UniProtKB-SubCell"/>
</dbReference>
<proteinExistence type="inferred from homology"/>
<keyword evidence="7 9" id="KW-0560">Oxidoreductase</keyword>
<dbReference type="PANTHER" id="PTHR36835">
    <property type="entry name" value="CYTOCHROME BO(3) UBIQUINOL OXIDASE SUBUNIT 4"/>
    <property type="match status" value="1"/>
</dbReference>
<dbReference type="GO" id="GO:0015990">
    <property type="term" value="P:electron transport coupled proton transport"/>
    <property type="evidence" value="ECO:0007669"/>
    <property type="project" value="TreeGrafter"/>
</dbReference>
<comment type="similarity">
    <text evidence="3 9">Belongs to the cytochrome c oxidase bacterial subunit 4 family.</text>
</comment>
<evidence type="ECO:0000256" key="4">
    <source>
        <dbReference type="ARBA" id="ARBA00022475"/>
    </source>
</evidence>
<keyword evidence="11" id="KW-1185">Reference proteome</keyword>
<evidence type="ECO:0000256" key="8">
    <source>
        <dbReference type="ARBA" id="ARBA00023136"/>
    </source>
</evidence>
<comment type="subcellular location">
    <subcellularLocation>
        <location evidence="2 9">Cell membrane</location>
        <topology evidence="2 9">Multi-pass membrane protein</topology>
    </subcellularLocation>
</comment>
<dbReference type="Proteomes" id="UP000448867">
    <property type="component" value="Unassembled WGS sequence"/>
</dbReference>
<dbReference type="PANTHER" id="PTHR36835:SF1">
    <property type="entry name" value="CYTOCHROME BO(3) UBIQUINOL OXIDASE SUBUNIT 4"/>
    <property type="match status" value="1"/>
</dbReference>
<evidence type="ECO:0000256" key="2">
    <source>
        <dbReference type="ARBA" id="ARBA00004651"/>
    </source>
</evidence>
<evidence type="ECO:0000256" key="3">
    <source>
        <dbReference type="ARBA" id="ARBA00008079"/>
    </source>
</evidence>
<dbReference type="InterPro" id="IPR050968">
    <property type="entry name" value="Cytochrome_c_oxidase_bac_sub4"/>
</dbReference>
<dbReference type="GO" id="GO:0042773">
    <property type="term" value="P:ATP synthesis coupled electron transport"/>
    <property type="evidence" value="ECO:0007669"/>
    <property type="project" value="UniProtKB-UniRule"/>
</dbReference>
<reference evidence="10 11" key="1">
    <citation type="submission" date="2019-11" db="EMBL/GenBank/DDBJ databases">
        <title>Bacillus lacus genome.</title>
        <authorList>
            <person name="Allen C.J."/>
            <person name="Newman J.D."/>
        </authorList>
    </citation>
    <scope>NUCLEOTIDE SEQUENCE [LARGE SCALE GENOMIC DNA]</scope>
    <source>
        <strain evidence="10 11">KCTC 33946</strain>
    </source>
</reference>
<dbReference type="RefSeq" id="WP_154306305.1">
    <property type="nucleotide sequence ID" value="NZ_WKKI01000003.1"/>
</dbReference>
<dbReference type="Pfam" id="PF03626">
    <property type="entry name" value="COX4_pro"/>
    <property type="match status" value="1"/>
</dbReference>
<organism evidence="10 11">
    <name type="scientific">Metabacillus lacus</name>
    <dbReference type="NCBI Taxonomy" id="1983721"/>
    <lineage>
        <taxon>Bacteria</taxon>
        <taxon>Bacillati</taxon>
        <taxon>Bacillota</taxon>
        <taxon>Bacilli</taxon>
        <taxon>Bacillales</taxon>
        <taxon>Bacillaceae</taxon>
        <taxon>Metabacillus</taxon>
    </lineage>
</organism>
<evidence type="ECO:0000313" key="11">
    <source>
        <dbReference type="Proteomes" id="UP000448867"/>
    </source>
</evidence>
<evidence type="ECO:0000256" key="6">
    <source>
        <dbReference type="ARBA" id="ARBA00022989"/>
    </source>
</evidence>
<dbReference type="EC" id="1.10.3.-" evidence="9"/>
<evidence type="ECO:0000313" key="10">
    <source>
        <dbReference type="EMBL" id="MRX71171.1"/>
    </source>
</evidence>
<evidence type="ECO:0000256" key="9">
    <source>
        <dbReference type="RuleBase" id="RU367153"/>
    </source>
</evidence>
<keyword evidence="6 9" id="KW-1133">Transmembrane helix</keyword>
<dbReference type="GO" id="GO:0009486">
    <property type="term" value="F:cytochrome bo3 ubiquinol oxidase activity"/>
    <property type="evidence" value="ECO:0007669"/>
    <property type="project" value="TreeGrafter"/>
</dbReference>
<gene>
    <name evidence="10" type="primary">qoxD</name>
    <name evidence="10" type="ORF">GJU40_03165</name>
</gene>
<dbReference type="InterPro" id="IPR014250">
    <property type="entry name" value="QoxD"/>
</dbReference>
<dbReference type="EMBL" id="WKKI01000003">
    <property type="protein sequence ID" value="MRX71171.1"/>
    <property type="molecule type" value="Genomic_DNA"/>
</dbReference>
<dbReference type="OrthoDB" id="2361460at2"/>
<sequence length="104" mass="11470">MVANSKSQNHFPWSHLIGFLGSIALTLLAMWLILGTDLPLVPVLIIIFGLAFVQAGIQLLMFMHMKESSSGRHQTANMLFSAFIAIVIVAGSVWILNFGMHTHH</sequence>
<dbReference type="GO" id="GO:0016682">
    <property type="term" value="F:oxidoreductase activity, acting on diphenols and related substances as donors, oxygen as acceptor"/>
    <property type="evidence" value="ECO:0007669"/>
    <property type="project" value="UniProtKB-UniRule"/>
</dbReference>
<feature type="transmembrane region" description="Helical" evidence="9">
    <location>
        <begin position="40"/>
        <end position="63"/>
    </location>
</feature>
<dbReference type="GO" id="GO:0019646">
    <property type="term" value="P:aerobic electron transport chain"/>
    <property type="evidence" value="ECO:0007669"/>
    <property type="project" value="TreeGrafter"/>
</dbReference>
<evidence type="ECO:0000256" key="1">
    <source>
        <dbReference type="ARBA" id="ARBA00000725"/>
    </source>
</evidence>
<dbReference type="NCBIfam" id="TIGR02901">
    <property type="entry name" value="QoxD"/>
    <property type="match status" value="1"/>
</dbReference>
<feature type="transmembrane region" description="Helical" evidence="9">
    <location>
        <begin position="12"/>
        <end position="34"/>
    </location>
</feature>